<protein>
    <submittedName>
        <fullName evidence="1">Phosphatidylserine/phosphatidylglycerophosphate/ cardiolipin synthase family protein</fullName>
    </submittedName>
</protein>
<dbReference type="AlphaFoldDB" id="A0AA41E991"/>
<evidence type="ECO:0000313" key="2">
    <source>
        <dbReference type="Proteomes" id="UP000682266"/>
    </source>
</evidence>
<sequence>MTGQLAMTCHVEFVRRGGTVLQSQLAAARAHGVEFDRGLTQRLNQLGAEVVYEALRRHYKDKPKSSNKIYTKQAMEVFSNAGKIERRAEHARWVGIRLYDLELRGAPLEDFVAEGVGNCGVVSAAAVALVRSLGLKANNWYFLEKEDAEDSDGNLLSFPSHGVCIVGEVSALDDPTRTAGKYERAGDVTADHLWIVDVWSGVCCSSKNFADVFKDKMATWHAQGKLIAIEVPAEGGHDGECRERHVSPIDPVWLCMTVDSALGLRKDTEPDSKYRPE</sequence>
<dbReference type="Proteomes" id="UP000682266">
    <property type="component" value="Unassembled WGS sequence"/>
</dbReference>
<gene>
    <name evidence="1" type="ORF">KDW93_17510</name>
</gene>
<reference evidence="1" key="1">
    <citation type="submission" date="2021-04" db="EMBL/GenBank/DDBJ databases">
        <title>A collection of bacterial strains from the Burkholderia cepacia Research Laboratory and Repository.</title>
        <authorList>
            <person name="Lipuma J."/>
            <person name="Spilker T."/>
        </authorList>
    </citation>
    <scope>NUCLEOTIDE SEQUENCE</scope>
    <source>
        <strain evidence="1">AU36012</strain>
    </source>
</reference>
<dbReference type="RefSeq" id="WP_105787757.1">
    <property type="nucleotide sequence ID" value="NZ_CADERF010000018.1"/>
</dbReference>
<organism evidence="1 2">
    <name type="scientific">Burkholderia ambifaria</name>
    <dbReference type="NCBI Taxonomy" id="152480"/>
    <lineage>
        <taxon>Bacteria</taxon>
        <taxon>Pseudomonadati</taxon>
        <taxon>Pseudomonadota</taxon>
        <taxon>Betaproteobacteria</taxon>
        <taxon>Burkholderiales</taxon>
        <taxon>Burkholderiaceae</taxon>
        <taxon>Burkholderia</taxon>
        <taxon>Burkholderia cepacia complex</taxon>
    </lineage>
</organism>
<dbReference type="EMBL" id="JAGSVG010000015">
    <property type="protein sequence ID" value="MBR8130744.1"/>
    <property type="molecule type" value="Genomic_DNA"/>
</dbReference>
<accession>A0AA41E991</accession>
<comment type="caution">
    <text evidence="1">The sequence shown here is derived from an EMBL/GenBank/DDBJ whole genome shotgun (WGS) entry which is preliminary data.</text>
</comment>
<name>A0AA41E991_9BURK</name>
<evidence type="ECO:0000313" key="1">
    <source>
        <dbReference type="EMBL" id="MBR8130744.1"/>
    </source>
</evidence>
<proteinExistence type="predicted"/>